<keyword evidence="6" id="KW-0833">Ubl conjugation pathway</keyword>
<evidence type="ECO:0000256" key="7">
    <source>
        <dbReference type="ARBA" id="ARBA00022833"/>
    </source>
</evidence>
<reference evidence="11" key="1">
    <citation type="journal article" date="2013" name="Nat. Biotechnol.">
        <title>Draft genome sequence of chickpea (Cicer arietinum) provides a resource for trait improvement.</title>
        <authorList>
            <person name="Varshney R.K."/>
            <person name="Song C."/>
            <person name="Saxena R.K."/>
            <person name="Azam S."/>
            <person name="Yu S."/>
            <person name="Sharpe A.G."/>
            <person name="Cannon S."/>
            <person name="Baek J."/>
            <person name="Rosen B.D."/>
            <person name="Tar'an B."/>
            <person name="Millan T."/>
            <person name="Zhang X."/>
            <person name="Ramsay L.D."/>
            <person name="Iwata A."/>
            <person name="Wang Y."/>
            <person name="Nelson W."/>
            <person name="Farmer A.D."/>
            <person name="Gaur P.M."/>
            <person name="Soderlund C."/>
            <person name="Penmetsa R.V."/>
            <person name="Xu C."/>
            <person name="Bharti A.K."/>
            <person name="He W."/>
            <person name="Winter P."/>
            <person name="Zhao S."/>
            <person name="Hane J.K."/>
            <person name="Carrasquilla-Garcia N."/>
            <person name="Condie J.A."/>
            <person name="Upadhyaya H.D."/>
            <person name="Luo M.C."/>
            <person name="Thudi M."/>
            <person name="Gowda C.L."/>
            <person name="Singh N.P."/>
            <person name="Lichtenzveig J."/>
            <person name="Gali K.K."/>
            <person name="Rubio J."/>
            <person name="Nadarajan N."/>
            <person name="Dolezel J."/>
            <person name="Bansal K.C."/>
            <person name="Xu X."/>
            <person name="Edwards D."/>
            <person name="Zhang G."/>
            <person name="Kahl G."/>
            <person name="Gil J."/>
            <person name="Singh K.B."/>
            <person name="Datta S.K."/>
            <person name="Jackson S.A."/>
            <person name="Wang J."/>
            <person name="Cook D.R."/>
        </authorList>
    </citation>
    <scope>NUCLEOTIDE SEQUENCE [LARGE SCALE GENOMIC DNA]</scope>
    <source>
        <strain evidence="11">cv. CDC Frontier</strain>
    </source>
</reference>
<reference evidence="12" key="2">
    <citation type="submission" date="2025-08" db="UniProtKB">
        <authorList>
            <consortium name="RefSeq"/>
        </authorList>
    </citation>
    <scope>IDENTIFICATION</scope>
    <source>
        <tissue evidence="12">Etiolated seedlings</tissue>
    </source>
</reference>
<dbReference type="SUPFAM" id="SSF57850">
    <property type="entry name" value="RING/U-box"/>
    <property type="match status" value="1"/>
</dbReference>
<dbReference type="GO" id="GO:0061630">
    <property type="term" value="F:ubiquitin protein ligase activity"/>
    <property type="evidence" value="ECO:0007669"/>
    <property type="project" value="UniProtKB-EC"/>
</dbReference>
<dbReference type="OrthoDB" id="1411524at2759"/>
<evidence type="ECO:0000313" key="12">
    <source>
        <dbReference type="RefSeq" id="XP_012568412.1"/>
    </source>
</evidence>
<evidence type="ECO:0000259" key="10">
    <source>
        <dbReference type="PROSITE" id="PS50089"/>
    </source>
</evidence>
<protein>
    <recommendedName>
        <fullName evidence="2">RING-type E3 ubiquitin transferase</fullName>
        <ecNumber evidence="2">2.3.2.27</ecNumber>
    </recommendedName>
</protein>
<dbReference type="PROSITE" id="PS50089">
    <property type="entry name" value="ZF_RING_2"/>
    <property type="match status" value="1"/>
</dbReference>
<dbReference type="Proteomes" id="UP000087171">
    <property type="component" value="Chromosome Ca2"/>
</dbReference>
<evidence type="ECO:0000256" key="5">
    <source>
        <dbReference type="ARBA" id="ARBA00022771"/>
    </source>
</evidence>
<dbReference type="Gene3D" id="3.30.40.10">
    <property type="entry name" value="Zinc/RING finger domain, C3HC4 (zinc finger)"/>
    <property type="match status" value="1"/>
</dbReference>
<name>A0A1S3DY43_CICAR</name>
<evidence type="ECO:0000256" key="3">
    <source>
        <dbReference type="ARBA" id="ARBA00022679"/>
    </source>
</evidence>
<gene>
    <name evidence="12" type="primary">LOC105851629</name>
</gene>
<evidence type="ECO:0000313" key="11">
    <source>
        <dbReference type="Proteomes" id="UP000087171"/>
    </source>
</evidence>
<dbReference type="RefSeq" id="XP_012568412.1">
    <property type="nucleotide sequence ID" value="XM_012712958.2"/>
</dbReference>
<feature type="region of interest" description="Disordered" evidence="9">
    <location>
        <begin position="1"/>
        <end position="28"/>
    </location>
</feature>
<dbReference type="Pfam" id="PF13639">
    <property type="entry name" value="zf-RING_2"/>
    <property type="match status" value="1"/>
</dbReference>
<organism evidence="11 12">
    <name type="scientific">Cicer arietinum</name>
    <name type="common">Chickpea</name>
    <name type="synonym">Garbanzo</name>
    <dbReference type="NCBI Taxonomy" id="3827"/>
    <lineage>
        <taxon>Eukaryota</taxon>
        <taxon>Viridiplantae</taxon>
        <taxon>Streptophyta</taxon>
        <taxon>Embryophyta</taxon>
        <taxon>Tracheophyta</taxon>
        <taxon>Spermatophyta</taxon>
        <taxon>Magnoliopsida</taxon>
        <taxon>eudicotyledons</taxon>
        <taxon>Gunneridae</taxon>
        <taxon>Pentapetalae</taxon>
        <taxon>rosids</taxon>
        <taxon>fabids</taxon>
        <taxon>Fabales</taxon>
        <taxon>Fabaceae</taxon>
        <taxon>Papilionoideae</taxon>
        <taxon>50 kb inversion clade</taxon>
        <taxon>NPAAA clade</taxon>
        <taxon>Hologalegina</taxon>
        <taxon>IRL clade</taxon>
        <taxon>Cicereae</taxon>
        <taxon>Cicer</taxon>
    </lineage>
</organism>
<keyword evidence="7" id="KW-0862">Zinc</keyword>
<dbReference type="KEGG" id="cam:105851629"/>
<dbReference type="SMART" id="SM00184">
    <property type="entry name" value="RING"/>
    <property type="match status" value="1"/>
</dbReference>
<dbReference type="GO" id="GO:0008270">
    <property type="term" value="F:zinc ion binding"/>
    <property type="evidence" value="ECO:0007669"/>
    <property type="project" value="UniProtKB-KW"/>
</dbReference>
<dbReference type="EC" id="2.3.2.27" evidence="2"/>
<dbReference type="InterPro" id="IPR001841">
    <property type="entry name" value="Znf_RING"/>
</dbReference>
<evidence type="ECO:0000256" key="2">
    <source>
        <dbReference type="ARBA" id="ARBA00012483"/>
    </source>
</evidence>
<dbReference type="PANTHER" id="PTHR22937">
    <property type="entry name" value="E3 UBIQUITIN-PROTEIN LIGASE RNF165"/>
    <property type="match status" value="1"/>
</dbReference>
<keyword evidence="11" id="KW-1185">Reference proteome</keyword>
<dbReference type="GeneID" id="105851629"/>
<dbReference type="AlphaFoldDB" id="A0A1S3DY43"/>
<feature type="domain" description="RING-type" evidence="10">
    <location>
        <begin position="126"/>
        <end position="167"/>
    </location>
</feature>
<evidence type="ECO:0000256" key="1">
    <source>
        <dbReference type="ARBA" id="ARBA00000900"/>
    </source>
</evidence>
<dbReference type="InterPro" id="IPR013083">
    <property type="entry name" value="Znf_RING/FYVE/PHD"/>
</dbReference>
<evidence type="ECO:0000256" key="4">
    <source>
        <dbReference type="ARBA" id="ARBA00022723"/>
    </source>
</evidence>
<sequence>MNSQGGGNNHANSEDFEEQAPLVEPTVYAPDPELRSVIETRIQIALERQRLGQPLTFEDVMALDYEDALRHLNQQNQRQHEQQPQPQLEEEQIDNPILREEEIMNNIGREYFEPIDAESVQNMELCSICQVNYDIGDEIGRLDCAHKYHMSCITQWILRENRCPLCNRMGLYFN</sequence>
<evidence type="ECO:0000256" key="8">
    <source>
        <dbReference type="PROSITE-ProRule" id="PRU00175"/>
    </source>
</evidence>
<proteinExistence type="predicted"/>
<evidence type="ECO:0000256" key="6">
    <source>
        <dbReference type="ARBA" id="ARBA00022786"/>
    </source>
</evidence>
<keyword evidence="4" id="KW-0479">Metal-binding</keyword>
<dbReference type="InterPro" id="IPR045191">
    <property type="entry name" value="MBR1/2-like"/>
</dbReference>
<keyword evidence="5 8" id="KW-0863">Zinc-finger</keyword>
<evidence type="ECO:0000256" key="9">
    <source>
        <dbReference type="SAM" id="MobiDB-lite"/>
    </source>
</evidence>
<accession>A0A1S3DY43</accession>
<comment type="catalytic activity">
    <reaction evidence="1">
        <text>S-ubiquitinyl-[E2 ubiquitin-conjugating enzyme]-L-cysteine + [acceptor protein]-L-lysine = [E2 ubiquitin-conjugating enzyme]-L-cysteine + N(6)-ubiquitinyl-[acceptor protein]-L-lysine.</text>
        <dbReference type="EC" id="2.3.2.27"/>
    </reaction>
</comment>
<dbReference type="PANTHER" id="PTHR22937:SF122">
    <property type="entry name" value="RING-TYPE E3 UBIQUITIN TRANSFERASE"/>
    <property type="match status" value="1"/>
</dbReference>
<keyword evidence="3" id="KW-0808">Transferase</keyword>